<sequence length="44" mass="5046">MVIVMKCYDQKPLELIGRNQTHGNRKAKRYKDLDAFDSSSSTSL</sequence>
<name>A0A0F9VDE4_9ZZZZ</name>
<gene>
    <name evidence="1" type="ORF">LCGC14_0109370</name>
</gene>
<accession>A0A0F9VDE4</accession>
<organism evidence="1">
    <name type="scientific">marine sediment metagenome</name>
    <dbReference type="NCBI Taxonomy" id="412755"/>
    <lineage>
        <taxon>unclassified sequences</taxon>
        <taxon>metagenomes</taxon>
        <taxon>ecological metagenomes</taxon>
    </lineage>
</organism>
<evidence type="ECO:0000313" key="1">
    <source>
        <dbReference type="EMBL" id="KKO02075.1"/>
    </source>
</evidence>
<protein>
    <submittedName>
        <fullName evidence="1">Uncharacterized protein</fullName>
    </submittedName>
</protein>
<dbReference type="AlphaFoldDB" id="A0A0F9VDE4"/>
<comment type="caution">
    <text evidence="1">The sequence shown here is derived from an EMBL/GenBank/DDBJ whole genome shotgun (WGS) entry which is preliminary data.</text>
</comment>
<proteinExistence type="predicted"/>
<reference evidence="1" key="1">
    <citation type="journal article" date="2015" name="Nature">
        <title>Complex archaea that bridge the gap between prokaryotes and eukaryotes.</title>
        <authorList>
            <person name="Spang A."/>
            <person name="Saw J.H."/>
            <person name="Jorgensen S.L."/>
            <person name="Zaremba-Niedzwiedzka K."/>
            <person name="Martijn J."/>
            <person name="Lind A.E."/>
            <person name="van Eijk R."/>
            <person name="Schleper C."/>
            <person name="Guy L."/>
            <person name="Ettema T.J."/>
        </authorList>
    </citation>
    <scope>NUCLEOTIDE SEQUENCE</scope>
</reference>
<dbReference type="EMBL" id="LAZR01000032">
    <property type="protein sequence ID" value="KKO02075.1"/>
    <property type="molecule type" value="Genomic_DNA"/>
</dbReference>